<keyword evidence="3" id="KW-1185">Reference proteome</keyword>
<reference evidence="2 3" key="1">
    <citation type="submission" date="2020-06" db="EMBL/GenBank/DDBJ databases">
        <title>Transcriptomic and genomic resources for Thalictrum thalictroides and T. hernandezii: Facilitating candidate gene discovery in an emerging model plant lineage.</title>
        <authorList>
            <person name="Arias T."/>
            <person name="Riano-Pachon D.M."/>
            <person name="Di Stilio V.S."/>
        </authorList>
    </citation>
    <scope>NUCLEOTIDE SEQUENCE [LARGE SCALE GENOMIC DNA]</scope>
    <source>
        <strain evidence="3">cv. WT478/WT964</strain>
        <tissue evidence="2">Leaves</tissue>
    </source>
</reference>
<name>A0A7J6VRH5_THATH</name>
<feature type="compositionally biased region" description="Basic and acidic residues" evidence="1">
    <location>
        <begin position="62"/>
        <end position="89"/>
    </location>
</feature>
<protein>
    <submittedName>
        <fullName evidence="2">Uncharacterized protein</fullName>
    </submittedName>
</protein>
<feature type="region of interest" description="Disordered" evidence="1">
    <location>
        <begin position="38"/>
        <end position="163"/>
    </location>
</feature>
<comment type="caution">
    <text evidence="2">The sequence shown here is derived from an EMBL/GenBank/DDBJ whole genome shotgun (WGS) entry which is preliminary data.</text>
</comment>
<organism evidence="2 3">
    <name type="scientific">Thalictrum thalictroides</name>
    <name type="common">Rue-anemone</name>
    <name type="synonym">Anemone thalictroides</name>
    <dbReference type="NCBI Taxonomy" id="46969"/>
    <lineage>
        <taxon>Eukaryota</taxon>
        <taxon>Viridiplantae</taxon>
        <taxon>Streptophyta</taxon>
        <taxon>Embryophyta</taxon>
        <taxon>Tracheophyta</taxon>
        <taxon>Spermatophyta</taxon>
        <taxon>Magnoliopsida</taxon>
        <taxon>Ranunculales</taxon>
        <taxon>Ranunculaceae</taxon>
        <taxon>Thalictroideae</taxon>
        <taxon>Thalictrum</taxon>
    </lineage>
</organism>
<dbReference type="AlphaFoldDB" id="A0A7J6VRH5"/>
<feature type="compositionally biased region" description="Acidic residues" evidence="1">
    <location>
        <begin position="120"/>
        <end position="134"/>
    </location>
</feature>
<evidence type="ECO:0000256" key="1">
    <source>
        <dbReference type="SAM" id="MobiDB-lite"/>
    </source>
</evidence>
<evidence type="ECO:0000313" key="2">
    <source>
        <dbReference type="EMBL" id="KAF5186835.1"/>
    </source>
</evidence>
<accession>A0A7J6VRH5</accession>
<evidence type="ECO:0000313" key="3">
    <source>
        <dbReference type="Proteomes" id="UP000554482"/>
    </source>
</evidence>
<dbReference type="Proteomes" id="UP000554482">
    <property type="component" value="Unassembled WGS sequence"/>
</dbReference>
<sequence length="163" mass="18133">MSQNGESSKRNAKNRKRKNLAILAALKKNNNAGVKILAKKSGSKHFSHDTISGDIVRKSHSNRSEYTRSKIKKTKNDKDINKKGKDKKNMKGTKKSLPSEDSCDEVFSDNSDEDYRIDDNNDGEPTENSCDDNDGSSSEMDASEEEESIPANTKVSYILIDIS</sequence>
<gene>
    <name evidence="2" type="ORF">FRX31_023578</name>
</gene>
<proteinExistence type="predicted"/>
<dbReference type="EMBL" id="JABWDY010028784">
    <property type="protein sequence ID" value="KAF5186835.1"/>
    <property type="molecule type" value="Genomic_DNA"/>
</dbReference>
<feature type="compositionally biased region" description="Acidic residues" evidence="1">
    <location>
        <begin position="101"/>
        <end position="112"/>
    </location>
</feature>